<dbReference type="Gene3D" id="3.80.10.10">
    <property type="entry name" value="Ribonuclease Inhibitor"/>
    <property type="match status" value="1"/>
</dbReference>
<dbReference type="EMBL" id="JARKIF010000007">
    <property type="protein sequence ID" value="KAJ7634426.1"/>
    <property type="molecule type" value="Genomic_DNA"/>
</dbReference>
<evidence type="ECO:0000313" key="4">
    <source>
        <dbReference type="Proteomes" id="UP001221142"/>
    </source>
</evidence>
<dbReference type="SUPFAM" id="SSF52047">
    <property type="entry name" value="RNI-like"/>
    <property type="match status" value="1"/>
</dbReference>
<dbReference type="PANTHER" id="PTHR16134">
    <property type="entry name" value="F-BOX/TPR REPEAT PROTEIN POF3"/>
    <property type="match status" value="1"/>
</dbReference>
<proteinExistence type="predicted"/>
<dbReference type="Gene3D" id="1.20.1280.50">
    <property type="match status" value="1"/>
</dbReference>
<evidence type="ECO:0000313" key="3">
    <source>
        <dbReference type="EMBL" id="KAJ7634426.1"/>
    </source>
</evidence>
<dbReference type="SUPFAM" id="SSF81383">
    <property type="entry name" value="F-box domain"/>
    <property type="match status" value="1"/>
</dbReference>
<dbReference type="InterPro" id="IPR036047">
    <property type="entry name" value="F-box-like_dom_sf"/>
</dbReference>
<comment type="caution">
    <text evidence="3">The sequence shown here is derived from an EMBL/GenBank/DDBJ whole genome shotgun (WGS) entry which is preliminary data.</text>
</comment>
<keyword evidence="4" id="KW-1185">Reference proteome</keyword>
<dbReference type="PANTHER" id="PTHR16134:SF119">
    <property type="entry name" value="AT02038P-RELATED"/>
    <property type="match status" value="1"/>
</dbReference>
<dbReference type="EMBL" id="JARKIF010000032">
    <property type="protein sequence ID" value="KAJ7611855.1"/>
    <property type="molecule type" value="Genomic_DNA"/>
</dbReference>
<reference evidence="3" key="1">
    <citation type="submission" date="2023-03" db="EMBL/GenBank/DDBJ databases">
        <title>Massive genome expansion in bonnet fungi (Mycena s.s.) driven by repeated elements and novel gene families across ecological guilds.</title>
        <authorList>
            <consortium name="Lawrence Berkeley National Laboratory"/>
            <person name="Harder C.B."/>
            <person name="Miyauchi S."/>
            <person name="Viragh M."/>
            <person name="Kuo A."/>
            <person name="Thoen E."/>
            <person name="Andreopoulos B."/>
            <person name="Lu D."/>
            <person name="Skrede I."/>
            <person name="Drula E."/>
            <person name="Henrissat B."/>
            <person name="Morin E."/>
            <person name="Kohler A."/>
            <person name="Barry K."/>
            <person name="LaButti K."/>
            <person name="Morin E."/>
            <person name="Salamov A."/>
            <person name="Lipzen A."/>
            <person name="Mereny Z."/>
            <person name="Hegedus B."/>
            <person name="Baldrian P."/>
            <person name="Stursova M."/>
            <person name="Weitz H."/>
            <person name="Taylor A."/>
            <person name="Grigoriev I.V."/>
            <person name="Nagy L.G."/>
            <person name="Martin F."/>
            <person name="Kauserud H."/>
        </authorList>
    </citation>
    <scope>NUCLEOTIDE SEQUENCE</scope>
    <source>
        <strain evidence="3">9284</strain>
    </source>
</reference>
<dbReference type="AlphaFoldDB" id="A0AAD7BYJ5"/>
<accession>A0AAD7BYJ5</accession>
<dbReference type="Pfam" id="PF12937">
    <property type="entry name" value="F-box-like"/>
    <property type="match status" value="1"/>
</dbReference>
<protein>
    <recommendedName>
        <fullName evidence="1">F-box domain-containing protein</fullName>
    </recommendedName>
</protein>
<dbReference type="InterPro" id="IPR001810">
    <property type="entry name" value="F-box_dom"/>
</dbReference>
<evidence type="ECO:0000259" key="1">
    <source>
        <dbReference type="PROSITE" id="PS50181"/>
    </source>
</evidence>
<name>A0AAD7BYJ5_9AGAR</name>
<feature type="domain" description="F-box" evidence="1">
    <location>
        <begin position="4"/>
        <end position="51"/>
    </location>
</feature>
<sequence>MASFPPIQLSPPELLSEIFQHLLSHDLFSAAQVCGLWREAALGHASLWTRVTVSPESLSYPHGLGIVLRRSKNLPITLEFLIPPSQPGETPNDYAALWRLLTYIIIPELARCASLRVIADEVACGTITSVFFGHKFPLLRSLHLVNMDVDPHWQVVLAGSELPPVPPSFLYFDLPEGHALEECVLHGFTLGYHSLPDLKSLSIVNHNPSLLDSGGALNPQLFAVPTDLRLDNLCIPVIDLPKDDVLDPCATGLTTLHLSRVRGMPLDSDEDGSEWDGMEEYHSGPFFNALNTSRVRSLTMEEWDAAGQVVEDFISTLPLKYPKFPELTHLCLRRMELGPPEGIMRLLRAMPALRELKIEECPETAQVVFEVLCLDEKLCPGVRQVETGDGLLSR</sequence>
<dbReference type="InterPro" id="IPR032675">
    <property type="entry name" value="LRR_dom_sf"/>
</dbReference>
<gene>
    <name evidence="2" type="ORF">FB45DRAFT_1119355</name>
    <name evidence="3" type="ORF">FB45DRAFT_1141377</name>
</gene>
<organism evidence="3 4">
    <name type="scientific">Roridomyces roridus</name>
    <dbReference type="NCBI Taxonomy" id="1738132"/>
    <lineage>
        <taxon>Eukaryota</taxon>
        <taxon>Fungi</taxon>
        <taxon>Dikarya</taxon>
        <taxon>Basidiomycota</taxon>
        <taxon>Agaricomycotina</taxon>
        <taxon>Agaricomycetes</taxon>
        <taxon>Agaricomycetidae</taxon>
        <taxon>Agaricales</taxon>
        <taxon>Marasmiineae</taxon>
        <taxon>Mycenaceae</taxon>
        <taxon>Roridomyces</taxon>
    </lineage>
</organism>
<dbReference type="Proteomes" id="UP001221142">
    <property type="component" value="Unassembled WGS sequence"/>
</dbReference>
<dbReference type="PROSITE" id="PS50181">
    <property type="entry name" value="FBOX"/>
    <property type="match status" value="1"/>
</dbReference>
<evidence type="ECO:0000313" key="2">
    <source>
        <dbReference type="EMBL" id="KAJ7611855.1"/>
    </source>
</evidence>